<keyword evidence="1" id="KW-0472">Membrane</keyword>
<name>A0ABP8DHU5_9ACTN</name>
<evidence type="ECO:0000313" key="3">
    <source>
        <dbReference type="Proteomes" id="UP001500620"/>
    </source>
</evidence>
<evidence type="ECO:0008006" key="4">
    <source>
        <dbReference type="Google" id="ProtNLM"/>
    </source>
</evidence>
<keyword evidence="1" id="KW-0812">Transmembrane</keyword>
<dbReference type="EMBL" id="BAABAT010000024">
    <property type="protein sequence ID" value="GAA4256439.1"/>
    <property type="molecule type" value="Genomic_DNA"/>
</dbReference>
<organism evidence="2 3">
    <name type="scientific">Dactylosporangium darangshiense</name>
    <dbReference type="NCBI Taxonomy" id="579108"/>
    <lineage>
        <taxon>Bacteria</taxon>
        <taxon>Bacillati</taxon>
        <taxon>Actinomycetota</taxon>
        <taxon>Actinomycetes</taxon>
        <taxon>Micromonosporales</taxon>
        <taxon>Micromonosporaceae</taxon>
        <taxon>Dactylosporangium</taxon>
    </lineage>
</organism>
<comment type="caution">
    <text evidence="2">The sequence shown here is derived from an EMBL/GenBank/DDBJ whole genome shotgun (WGS) entry which is preliminary data.</text>
</comment>
<feature type="transmembrane region" description="Helical" evidence="1">
    <location>
        <begin position="100"/>
        <end position="122"/>
    </location>
</feature>
<protein>
    <recommendedName>
        <fullName evidence="4">Integral membrane protein</fullName>
    </recommendedName>
</protein>
<dbReference type="Proteomes" id="UP001500620">
    <property type="component" value="Unassembled WGS sequence"/>
</dbReference>
<keyword evidence="1" id="KW-1133">Transmembrane helix</keyword>
<accession>A0ABP8DHU5</accession>
<sequence>MLSNAGAWIAAAVPITGPRLLLAPTPDPTGGANPDGGFDWSKVHPDPTAVPKSDLFYQLANATLFLGIVAAVCGIAAGAIAFSVGPIFGSHIISDRGKSMMWKAGLVALIVGSATSVIAWLIKAAA</sequence>
<reference evidence="3" key="1">
    <citation type="journal article" date="2019" name="Int. J. Syst. Evol. Microbiol.">
        <title>The Global Catalogue of Microorganisms (GCM) 10K type strain sequencing project: providing services to taxonomists for standard genome sequencing and annotation.</title>
        <authorList>
            <consortium name="The Broad Institute Genomics Platform"/>
            <consortium name="The Broad Institute Genome Sequencing Center for Infectious Disease"/>
            <person name="Wu L."/>
            <person name="Ma J."/>
        </authorList>
    </citation>
    <scope>NUCLEOTIDE SEQUENCE [LARGE SCALE GENOMIC DNA]</scope>
    <source>
        <strain evidence="3">JCM 17441</strain>
    </source>
</reference>
<proteinExistence type="predicted"/>
<evidence type="ECO:0000313" key="2">
    <source>
        <dbReference type="EMBL" id="GAA4256439.1"/>
    </source>
</evidence>
<dbReference type="RefSeq" id="WP_345133417.1">
    <property type="nucleotide sequence ID" value="NZ_BAABAT010000024.1"/>
</dbReference>
<gene>
    <name evidence="2" type="ORF">GCM10022255_069250</name>
</gene>
<feature type="transmembrane region" description="Helical" evidence="1">
    <location>
        <begin position="64"/>
        <end position="88"/>
    </location>
</feature>
<keyword evidence="3" id="KW-1185">Reference proteome</keyword>
<evidence type="ECO:0000256" key="1">
    <source>
        <dbReference type="SAM" id="Phobius"/>
    </source>
</evidence>